<dbReference type="SMART" id="SM01294">
    <property type="entry name" value="PKS_PP_betabranch"/>
    <property type="match status" value="1"/>
</dbReference>
<evidence type="ECO:0000256" key="1">
    <source>
        <dbReference type="ARBA" id="ARBA00022450"/>
    </source>
</evidence>
<dbReference type="InterPro" id="IPR015357">
    <property type="entry name" value="EryA2_docking"/>
</dbReference>
<protein>
    <recommendedName>
        <fullName evidence="5">Carrier domain-containing protein</fullName>
    </recommendedName>
</protein>
<sequence>AEAERDRALLELVRTHVAGVLGHPSPESVDPGRAFQDMGFDSLAAVELRNLLAGATGLTLPATLVFDQPTPLTLAVHLKTALVPGPADLTRSALAELDRLETALHGLPDQDGSHARVTARLEALLRSWQDTHGRHPAPEAPADFREASDEELFAKLDNELGAQ</sequence>
<keyword evidence="4" id="KW-0511">Multifunctional enzyme</keyword>
<dbReference type="InterPro" id="IPR020806">
    <property type="entry name" value="PKS_PP-bd"/>
</dbReference>
<dbReference type="InterPro" id="IPR050091">
    <property type="entry name" value="PKS_NRPS_Biosynth_Enz"/>
</dbReference>
<dbReference type="AlphaFoldDB" id="V6L516"/>
<dbReference type="RefSeq" id="WP_023544522.1">
    <property type="nucleotide sequence ID" value="NZ_CM002285.1"/>
</dbReference>
<dbReference type="FunFam" id="1.10.1200.10:FF:000007">
    <property type="entry name" value="Probable polyketide synthase pks17"/>
    <property type="match status" value="1"/>
</dbReference>
<dbReference type="PANTHER" id="PTHR43775:SF51">
    <property type="entry name" value="INACTIVE PHENOLPHTHIOCEROL SYNTHESIS POLYKETIDE SYNTHASE TYPE I PKS1-RELATED"/>
    <property type="match status" value="1"/>
</dbReference>
<comment type="caution">
    <text evidence="6">The sequence shown here is derived from an EMBL/GenBank/DDBJ whole genome shotgun (WGS) entry which is preliminary data.</text>
</comment>
<evidence type="ECO:0000313" key="6">
    <source>
        <dbReference type="EMBL" id="EST36314.1"/>
    </source>
</evidence>
<dbReference type="Pfam" id="PF09277">
    <property type="entry name" value="Erythro-docking"/>
    <property type="match status" value="1"/>
</dbReference>
<gene>
    <name evidence="6" type="ORF">M878_02470</name>
</gene>
<dbReference type="Proteomes" id="UP000017984">
    <property type="component" value="Chromosome"/>
</dbReference>
<dbReference type="GO" id="GO:0017000">
    <property type="term" value="P:antibiotic biosynthetic process"/>
    <property type="evidence" value="ECO:0007669"/>
    <property type="project" value="UniProtKB-ARBA"/>
</dbReference>
<evidence type="ECO:0000256" key="4">
    <source>
        <dbReference type="ARBA" id="ARBA00023268"/>
    </source>
</evidence>
<dbReference type="InterPro" id="IPR006162">
    <property type="entry name" value="Ppantetheine_attach_site"/>
</dbReference>
<keyword evidence="1" id="KW-0596">Phosphopantetheine</keyword>
<name>V6L516_STRRC</name>
<accession>V6L516</accession>
<dbReference type="SMART" id="SM00823">
    <property type="entry name" value="PKS_PP"/>
    <property type="match status" value="1"/>
</dbReference>
<evidence type="ECO:0000313" key="7">
    <source>
        <dbReference type="Proteomes" id="UP000017984"/>
    </source>
</evidence>
<dbReference type="GO" id="GO:0006633">
    <property type="term" value="P:fatty acid biosynthetic process"/>
    <property type="evidence" value="ECO:0007669"/>
    <property type="project" value="TreeGrafter"/>
</dbReference>
<proteinExistence type="predicted"/>
<evidence type="ECO:0000256" key="2">
    <source>
        <dbReference type="ARBA" id="ARBA00022553"/>
    </source>
</evidence>
<evidence type="ECO:0000259" key="5">
    <source>
        <dbReference type="PROSITE" id="PS50075"/>
    </source>
</evidence>
<reference evidence="6 7" key="1">
    <citation type="journal article" date="2014" name="Genome Announc.">
        <title>Draft Genome Sequence of Streptomyces roseochromogenes subsp. oscitans DS 12.976, Producer of the Aminocoumarin Antibiotic Clorobiocin.</title>
        <authorList>
            <person name="Ruckert C."/>
            <person name="Kalinowski J."/>
            <person name="Heide L."/>
            <person name="Apel A.K."/>
        </authorList>
    </citation>
    <scope>NUCLEOTIDE SEQUENCE [LARGE SCALE GENOMIC DNA]</scope>
    <source>
        <strain evidence="6 7">DS 12.976</strain>
    </source>
</reference>
<evidence type="ECO:0000256" key="3">
    <source>
        <dbReference type="ARBA" id="ARBA00022679"/>
    </source>
</evidence>
<keyword evidence="3" id="KW-0808">Transferase</keyword>
<dbReference type="GO" id="GO:0004312">
    <property type="term" value="F:fatty acid synthase activity"/>
    <property type="evidence" value="ECO:0007669"/>
    <property type="project" value="TreeGrafter"/>
</dbReference>
<feature type="non-terminal residue" evidence="6">
    <location>
        <position position="1"/>
    </location>
</feature>
<dbReference type="Gene3D" id="1.10.1200.10">
    <property type="entry name" value="ACP-like"/>
    <property type="match status" value="1"/>
</dbReference>
<feature type="domain" description="Carrier" evidence="5">
    <location>
        <begin position="7"/>
        <end position="82"/>
    </location>
</feature>
<organism evidence="6 7">
    <name type="scientific">Streptomyces roseochromogenus subsp. oscitans DS 12.976</name>
    <dbReference type="NCBI Taxonomy" id="1352936"/>
    <lineage>
        <taxon>Bacteria</taxon>
        <taxon>Bacillati</taxon>
        <taxon>Actinomycetota</taxon>
        <taxon>Actinomycetes</taxon>
        <taxon>Kitasatosporales</taxon>
        <taxon>Streptomycetaceae</taxon>
        <taxon>Streptomyces</taxon>
    </lineage>
</organism>
<dbReference type="PROSITE" id="PS00012">
    <property type="entry name" value="PHOSPHOPANTETHEINE"/>
    <property type="match status" value="1"/>
</dbReference>
<keyword evidence="7" id="KW-1185">Reference proteome</keyword>
<dbReference type="SUPFAM" id="SSF101166">
    <property type="entry name" value="Docking domain A of the erythromycin polyketide synthase (DEBS)"/>
    <property type="match status" value="1"/>
</dbReference>
<dbReference type="InterPro" id="IPR009081">
    <property type="entry name" value="PP-bd_ACP"/>
</dbReference>
<dbReference type="PANTHER" id="PTHR43775">
    <property type="entry name" value="FATTY ACID SYNTHASE"/>
    <property type="match status" value="1"/>
</dbReference>
<dbReference type="EMBL" id="AWQX01000015">
    <property type="protein sequence ID" value="EST36314.1"/>
    <property type="molecule type" value="Genomic_DNA"/>
</dbReference>
<dbReference type="HOGENOM" id="CLU_1622614_0_0_11"/>
<dbReference type="Gene3D" id="1.20.5.1140">
    <property type="entry name" value="Docking domain of the erythromycin polyketide synthase (DEBS)"/>
    <property type="match status" value="1"/>
</dbReference>
<dbReference type="PROSITE" id="PS50075">
    <property type="entry name" value="CARRIER"/>
    <property type="match status" value="1"/>
</dbReference>
<dbReference type="InterPro" id="IPR036347">
    <property type="entry name" value="DEBS_docking_sf"/>
</dbReference>
<keyword evidence="2" id="KW-0597">Phosphoprotein</keyword>
<dbReference type="GO" id="GO:0031177">
    <property type="term" value="F:phosphopantetheine binding"/>
    <property type="evidence" value="ECO:0007669"/>
    <property type="project" value="InterPro"/>
</dbReference>
<dbReference type="Pfam" id="PF00550">
    <property type="entry name" value="PP-binding"/>
    <property type="match status" value="1"/>
</dbReference>
<dbReference type="InterPro" id="IPR036736">
    <property type="entry name" value="ACP-like_sf"/>
</dbReference>
<dbReference type="SUPFAM" id="SSF47336">
    <property type="entry name" value="ACP-like"/>
    <property type="match status" value="1"/>
</dbReference>